<keyword evidence="2" id="KW-0472">Membrane</keyword>
<feature type="domain" description="TNFR-Cys" evidence="3">
    <location>
        <begin position="551"/>
        <end position="588"/>
    </location>
</feature>
<dbReference type="EMBL" id="JBHFQA010000016">
    <property type="protein sequence ID" value="KAL2085398.1"/>
    <property type="molecule type" value="Genomic_DNA"/>
</dbReference>
<keyword evidence="2" id="KW-1133">Transmembrane helix</keyword>
<feature type="domain" description="TNFR-Cys" evidence="3">
    <location>
        <begin position="3349"/>
        <end position="3384"/>
    </location>
</feature>
<feature type="domain" description="TNFR-Cys" evidence="3">
    <location>
        <begin position="344"/>
        <end position="382"/>
    </location>
</feature>
<feature type="transmembrane region" description="Helical" evidence="2">
    <location>
        <begin position="5009"/>
        <end position="5033"/>
    </location>
</feature>
<dbReference type="Proteomes" id="UP001591681">
    <property type="component" value="Unassembled WGS sequence"/>
</dbReference>
<dbReference type="SMART" id="SM00208">
    <property type="entry name" value="TNFR"/>
    <property type="match status" value="12"/>
</dbReference>
<dbReference type="Gene3D" id="2.10.50.10">
    <property type="entry name" value="Tumor Necrosis Factor Receptor, subunit A, domain 2"/>
    <property type="match status" value="12"/>
</dbReference>
<feature type="domain" description="TNFR-Cys" evidence="3">
    <location>
        <begin position="2332"/>
        <end position="2365"/>
    </location>
</feature>
<dbReference type="SMART" id="SM01411">
    <property type="entry name" value="Ephrin_rec_like"/>
    <property type="match status" value="55"/>
</dbReference>
<feature type="compositionally biased region" description="Pro residues" evidence="1">
    <location>
        <begin position="2447"/>
        <end position="2459"/>
    </location>
</feature>
<dbReference type="InterPro" id="IPR011641">
    <property type="entry name" value="Tyr-kin_ephrin_A/B_rcpt-like"/>
</dbReference>
<feature type="transmembrane region" description="Helical" evidence="2">
    <location>
        <begin position="4621"/>
        <end position="4640"/>
    </location>
</feature>
<comment type="caution">
    <text evidence="4">The sequence shown here is derived from an EMBL/GenBank/DDBJ whole genome shotgun (WGS) entry which is preliminary data.</text>
</comment>
<dbReference type="SUPFAM" id="SSF57184">
    <property type="entry name" value="Growth factor receptor domain"/>
    <property type="match status" value="13"/>
</dbReference>
<feature type="region of interest" description="Disordered" evidence="1">
    <location>
        <begin position="2447"/>
        <end position="2469"/>
    </location>
</feature>
<feature type="region of interest" description="Disordered" evidence="1">
    <location>
        <begin position="5243"/>
        <end position="5268"/>
    </location>
</feature>
<dbReference type="SUPFAM" id="SSF57586">
    <property type="entry name" value="TNF receptor-like"/>
    <property type="match status" value="3"/>
</dbReference>
<evidence type="ECO:0000313" key="5">
    <source>
        <dbReference type="Proteomes" id="UP001591681"/>
    </source>
</evidence>
<evidence type="ECO:0000313" key="4">
    <source>
        <dbReference type="EMBL" id="KAL2085398.1"/>
    </source>
</evidence>
<feature type="transmembrane region" description="Helical" evidence="2">
    <location>
        <begin position="4777"/>
        <end position="4805"/>
    </location>
</feature>
<feature type="domain" description="TNFR-Cys" evidence="3">
    <location>
        <begin position="2144"/>
        <end position="2182"/>
    </location>
</feature>
<dbReference type="PANTHER" id="PTHR46104:SF1">
    <property type="entry name" value="GENE 9195-RELATED"/>
    <property type="match status" value="1"/>
</dbReference>
<organism evidence="4 5">
    <name type="scientific">Coilia grayii</name>
    <name type="common">Gray's grenadier anchovy</name>
    <dbReference type="NCBI Taxonomy" id="363190"/>
    <lineage>
        <taxon>Eukaryota</taxon>
        <taxon>Metazoa</taxon>
        <taxon>Chordata</taxon>
        <taxon>Craniata</taxon>
        <taxon>Vertebrata</taxon>
        <taxon>Euteleostomi</taxon>
        <taxon>Actinopterygii</taxon>
        <taxon>Neopterygii</taxon>
        <taxon>Teleostei</taxon>
        <taxon>Clupei</taxon>
        <taxon>Clupeiformes</taxon>
        <taxon>Clupeoidei</taxon>
        <taxon>Engraulidae</taxon>
        <taxon>Coilinae</taxon>
        <taxon>Coilia</taxon>
    </lineage>
</organism>
<keyword evidence="2" id="KW-0812">Transmembrane</keyword>
<feature type="transmembrane region" description="Helical" evidence="2">
    <location>
        <begin position="4736"/>
        <end position="4756"/>
    </location>
</feature>
<gene>
    <name evidence="4" type="ORF">ACEWY4_018718</name>
</gene>
<evidence type="ECO:0000256" key="2">
    <source>
        <dbReference type="SAM" id="Phobius"/>
    </source>
</evidence>
<dbReference type="InterPro" id="IPR009030">
    <property type="entry name" value="Growth_fac_rcpt_cys_sf"/>
</dbReference>
<protein>
    <recommendedName>
        <fullName evidence="3">TNFR-Cys domain-containing protein</fullName>
    </recommendedName>
</protein>
<feature type="domain" description="TNFR-Cys" evidence="3">
    <location>
        <begin position="52"/>
        <end position="88"/>
    </location>
</feature>
<name>A0ABD1JH41_9TELE</name>
<feature type="transmembrane region" description="Helical" evidence="2">
    <location>
        <begin position="4811"/>
        <end position="4831"/>
    </location>
</feature>
<feature type="domain" description="TNFR-Cys" evidence="3">
    <location>
        <begin position="2270"/>
        <end position="2308"/>
    </location>
</feature>
<keyword evidence="5" id="KW-1185">Reference proteome</keyword>
<feature type="domain" description="TNFR-Cys" evidence="3">
    <location>
        <begin position="150"/>
        <end position="183"/>
    </location>
</feature>
<feature type="domain" description="TNFR-Cys" evidence="3">
    <location>
        <begin position="2923"/>
        <end position="2959"/>
    </location>
</feature>
<evidence type="ECO:0000259" key="3">
    <source>
        <dbReference type="SMART" id="SM00208"/>
    </source>
</evidence>
<feature type="region of interest" description="Disordered" evidence="1">
    <location>
        <begin position="5538"/>
        <end position="5579"/>
    </location>
</feature>
<feature type="compositionally biased region" description="Polar residues" evidence="1">
    <location>
        <begin position="5487"/>
        <end position="5503"/>
    </location>
</feature>
<proteinExistence type="predicted"/>
<feature type="domain" description="TNFR-Cys" evidence="3">
    <location>
        <begin position="2218"/>
        <end position="2252"/>
    </location>
</feature>
<feature type="compositionally biased region" description="Pro residues" evidence="1">
    <location>
        <begin position="5258"/>
        <end position="5267"/>
    </location>
</feature>
<feature type="transmembrane region" description="Helical" evidence="2">
    <location>
        <begin position="4709"/>
        <end position="4730"/>
    </location>
</feature>
<dbReference type="Pfam" id="PF07699">
    <property type="entry name" value="Ephrin_rec_like"/>
    <property type="match status" value="1"/>
</dbReference>
<feature type="domain" description="TNFR-Cys" evidence="3">
    <location>
        <begin position="2653"/>
        <end position="2691"/>
    </location>
</feature>
<sequence>MCFNVCVVGLLENGEEPSPVSCPAGSYFSSGLCVECFAGYYCLGNLTAPRRCPPGTYNLYPGKDSMEDCQPCALGLISSDNGVDCRLCPFGYACDPVNDTLSLCPSGTFSPEGHSSCLPCPAGLICQDGHQSRCGPGQEPNAEQTECVPCPAGSYSLPLTSHCLPCPIGKCSVLSITLSGTFCPQEGLSQPLSCPPGEQTTQRGQSSCQRCNGTAGCQASRSPLWNRAGGPRSRPQQPCPAGMHRDEAVGCVSCPVGFYCLEGMSRRPSPQFLCPAGFYCEEGTAVPHGSPCPAGTAGGQLGQTSRASCKRCEEGRYCPEGIKDCLRCPAGFYCPEGTSDPVPCQPGSFNPLDGQDSPQDCRLCYPGKACTRVALRTPDVDCMPGFVCPPGSARPNLPSNACPPGTLSNRTDLTDHTQCQLCPARFACLRGTGGNQRPPLSCFPGHYCPVGTMFPTQYKCPPGTWSERSGLESERECRPCPRGWYCLTGTGAPSGRCSSGHYCPDGTMYGTQHPCPAGTYSTMMGNGQRADCLMCPPGYFCKEGTSKPTPCPPATYRRIKGGQGPRDCPLCPAGYYCPQSATVQPRVCGVGSYSDEGSVECLPCRQGHYCSNETTSEEVMLNIMVCPPGFLCYQGLDREPQRSAVFCPAGFYCPGGGINPNPILCPNGTYGTQSGLKDESDCLMCPAGMFCFSQDPDQPITEPTGSCPDGHYCPPGTGPPNSFPCPPGSFRNDSLRHGGESCVPCPARHYCAASASHTPSGCPRGFYCPEGSTVPTPCEEGTYGPRAALSDASECAACGGGRYCSGVGQTEPSGTCEAGFYCRHRATTATPIDGPSGGLCPVGSYCPPGSPHPSPCPPGFFSNSTGLQHLQQCVSCPPGFYCLGSNNSAPSGPCAAGFYCTGGADSPMQMEAEEGHFSLEGAVRAQSCPLGTFQPVRGQRRCLECPAGRLCNETGLSQPHLCPSGHYCTSGSSIAQPCPPGTYFAHTGAVDVTHCSICDAGQFCQSPGLSAPEGPCAPGFYCTGGSNTATPVNSASGDMCPAGYVCLSGSMHPHGTPCPPGTLSSLVGGQDMSTCWMCPPGYFCNDSALTHPTGVCAPGFYCTGGATSSMPEDGESGGRCPAGSFCPQGSSSPSLCPEGYFSNSTGTHTWAQVGKGGHRWARVGKGGPRWTQVAKGGHRWVKVGMGGHRWARVECQHCPPGKVCLQGEDPEFCPRGHFCMGGTIDDILPCPPGTYNPLQGQNQLEQCLLCPPGINFRNPDGNISTGVGGVCPRGHYCPEGTSLTNPCPPGTYSNSLYLTEVSSCSLCPPGVYCGTGGLSRPSGPCQQGYYCPPGSTTATGFGGGGGPCPVSHYCPEGSANPEPCPAGTYANLPGQPHCNPCQPGYFCPDLTSNYLQYPCPPGFYCPEGTKQGSQFPCPRGYYNPEALTQSLDSCLPCPAGHYCEKEGLSAVSGKCKAGWFCVSAAWTAQPFDLDNYTSANCLCPATSTGGRCQKGFFCPFGSSEPQPCPAGAFCNSTGLSLPSGPCLPGFYCTGRAFRPNPRDGLTGNICPPGAYCGEASEEPERCPVGTFSMATGLVRRSECQTCTEGHYCSSPGLHTPTGPCSEGYWCPAGQEADRVLQCPVGHYCPLGSPAPLPCPSGSYQHSKKQANCSLCHYCDHRLASSNISVRQPCPTGHFCPPGTPLATQYPCPAGTYNPREGMSGPDACLPCPSGQWLPDWVLVQRSFEVQHPLKRNLGFPMPRWTLLPCSLPPNSPRTPHGPFLHPLDPLSAAIVPPFSPPYLCPVTCAGVSLPVPSHLCRCVLISALYPVQLCPYLYPVTCAGVSLPVPSHLCRCVLTCALSPVQVCPYLYPVTCAGVSFPVPSHLCRCVLTCALSPVQVCPYLYPVTCAGVSLPVPSHLCRCVLTSALSPVQVCPYLCPLTCAGVSFPVPCPAGTWAGRTGLGEEGECQRCPGGSYCAAPALTAPTGPCAGGFYCAGGALVPTPTDGTTGGPCPEAHYCPIGTFQPVPCEPGTYMRFYCPEGMGSMWRPCPVGTYGPSVGLSEVAECRVCDGGHYCSVPNATSVTGPCAQGYYCLPGSTSARPLSTGVFCASSGLSEPSGNCSAGHFCSLGAVSPRPEDGDSGARCPQGHYCPSGATVPQPCPAGRYSNNTGNTHPSDCRPCPAGFSCSSRGLSLPSGVCPAGYFCQEGGDSSPTTPQTCPLGHICPLGSPTPAPCAAGTYQDQPGQTQCAPCPAGFFCAIEGSHTPTMCPEGHYCPLGTQSGHDSPCPAGTFSDQRGLTSRSQCAPCPPGQYCSSAGLSAPTGACSPGYVCSQGSVQPQPTSFETGNQCPAGHYCPAGISHALPCPPGTYNTLPGAVSDGACEPCPAGQFCSGFGLTAPSGPCTAGYYCTRGATSPTPHDTQTDGDSTVGGADVEPRLSTLFTAGLCPKGYFCPSGTSQPMPCPPGNPKNPCPAPPGSSKQPMPSFSGTFLGWRGAELDSNCTSCSPGFYCPDWGQTSVQRLCPEGWFCPAGSEAGVHPDQQCLVGHACPSGSAEPSVCPAGTYQPAPAHASCRPCPAGFFCLEGTSVPWPCPMGTLGGSEGLQDQQSCSPCPPGHYCNSSGLSLPSGPCKGGHYCVSGSPEPAPVSQEFGDICPLGHFCPEQSSAPLPCPAGTFLLNRGASSHLQCSSCPPGAFCLSPGSPYPTGACSPGYYCTGESASSEPQANASQMLCFCYLLPPHSQSDYSICCEGNHTTCPQQISGGADSWLPVEITPEVLMYTESESPTQSTGGECADFRGAACPKGFYCPEGSILPVPCEVGFYCAVAGLPAPSGPCDAGFYCPKGSKDPAPTTCPPAHYCPPGTPYPQPCPPGTMRSAASEADCPPCPPGHFCGSGAMLEPSGECSSGYFCPGGQSSPNPPQYVCRVGHLCQEGSVRGTPCPAGSYQAREGQSECVPCSAGSYCPHAGMVQPDPCTAGFYCPPGVITPTPCPPGTYANRTRMAHVLDCTLCKQGMFCRGSGNESPTGSCDPGFLCLGGASSPAPTDGVTGILCPEGFYCPAGSYTPLPCPKGTFSERTGLGHHSECQPCSPGFYCAEPGLTAVSGPCLAGFFCLGGSPHVAPVGEEHGDLCPEGHFCATGTALPTACPPGTHRSETGARTREECLSCSAGWFQDRMGQMDCKPCPARFYCPSSGVVTPIACPQGFFCSGEATLDTPIPCPKGTYGGTEGLATADECLLCPAGSFCGSDGLSRPSGSCASGFLCLSRAAIPNPTDNRTGAPCPPGAFCRGGIVAGQCSPGYYCSGGSTSPEGVLCPAGSYCPRGSPSPIPCESGTFSSATGATHPNDCTTCPPGFYCQGEGLVQPEMCPPGHFCPPGTSLAQQYPCPPGTLLPQHGATSPEECLPCPAGMFCARPGLSEPTGPCQEGFHCSPGSSSPNGTDINMQVESAESPACPPGFYCPAGTSHPVPCPPGTLSSSPGLNRPQQCQPCPGGLWCGQAGLTQLSEASLCEGGYVCVGGSMSPRPDDGIMGYLCPPGHSCAPGSAVEVPCVPGTHSSGVGAANCTLCPAGTHCPSSGTQEPELCPPGHFCPVGTALPHPCPAGTLGRNTGAPSETFCSPCPTGLYCSTPGASQPQGQCPTYKVKLPSQGQCEPGYYCQGGASSPAPQPSAELPQNGPCPLGHYCPPGTLSPLPCPTGTVRNITGGVSLESCFPCPGGHYCEGEGLHSPTGTCEAGFYCPADSASTSPHALICTKGHFCPEGSPMPLPCPTGQYQPNVGSDFCIPCRPGFYCEEAVVGDPSPCPPHTYCPAATMVPVPCPNGTFTPRQQGGLKEERECLPCPPGKYCRAGQIKGSCAAGYVCLSGSSEFTPQDTVPANRSVCEWGVQCAGPCPAGDPVLYPCPTGHYCDGIVDYESGGRPGPRRCPMFTYRATTGAGSKGDCHPCPPGTLCNSSGLTGYSGFPCPAGFWCSGSSLPVLCPAGTFRSQPGASSATHCARCDPGTYCPNPHTSGVPNTAGIPCRASYQCPTGSAQESVCAAGHYCAPRTGDPPPCSQGYVCPPGSHTYSTPQQRCLFPFFCPMGSAVMQSCPGGFMPVNGTGPRASLERFCQPCQAGTYRPAMPSALNCQPCPPGYHCQSGGYHYPAGGYHCPSGGYYCSSGAFYCPSGGYFCNSGGYHCPPGGHYCPSGAFCCHSGGYYCPSDRYYCPSGGFYYPSAGFYCHSGAFHCPSAGYYWPLGGFYYSLAGFHCSLGRFYPLSGGFYCGSGGLYYPSVGFYCHSGPFHCPSGGYCCPSVGNYCPSAGYYCHSGGYHWPSGRYYHPSAGYHWPSGAEGYASHPCPVGHYCPRGSPSPVPCPPGSYGDSVGAEGEGQCQPCPAGTFNHLSAQTACFPCGSSATSTEGSSSCSCVGRNRAFQPSDGSCLCRAGFVFYNTLDLKRSSTDSHLDCQPEVSKRCAGGEVRLASSQECVKPSEHSCDVTCGAHGGALDVEMGVCQCERYVSSEELCDVACLSQLPHITARRSTDGQLLLGIRAQEGSHSWNRKLGNVVGPDSHVQDIGKIHFVQFDSDGVFGWILRDSRLIDRMLKEPVETLGNIPRRKRSYDEEGYSNDNDDATKAPPRIPNPIACLSSKDMLIFNLRINHTGAHIAGIELNIIAIAVIACLSSKDMPIFNLRINHTGAHIAGIELNIIAIAGTELNIIAIAVIACLSSKDMLIFNLRINHTGAHIAGIELNIIAIAVIACLSSKDMLIFNLRINHTGAHIAGIELNIIAIAVIACLSSKDMLIFNLRINHTGAHIAGIELNIIAIAGIELNIIAIAGTELNIIAIAGTELNIIAIAGTELNIIAIAVIACLSSKDMLIFNLRINHTDRLHSHFPVYQKDHLFNSNPSWDYGAFRRLEYLMIHTHFNSSRFAHVIPEAGTYVFVDNAVRQRSMVVVVSEVTLVFAHVIPEAGTYVFVDNAVQQRSMVVVVSEAGTYVFVDNAVRQRSMVVVVSEDGSTCKPKAPPFQPSSPAQLVRHGVLKNTRLNLLPDWALISGVLFTLLVVVVLVTSTALLLKPHRGHLISHGNPKPRWRSLGQPPTPLQYSLYNGEGPDAPSALGLRGVCEGAEAEETIIWRGALKSMGMELEEFNVKTLYDKLEDQNLHVASQLAKHRKDTQEFYRNICQQTDALRDTLENMGPEKLSQLKEIMQLNSKQSDVLCSSLGPYGAALSKDSLPVMASLLQSVEALLYRLCGEGWHQMDTSAPCLRDTRDLQTGYTPEIQDSLQSLPRSQEVTDEDPPSSPTAPLTPLPLDSLSPPHFSIFLFGCHVVRLLRSIPGFPQVLLLPARSVPMPTPALHTDSLVAYCCRDFYFDTHNQILYLLESRLQDAGRFVSVLVHAVAYISCGMEGARPRDFMEAFHKAVSLMALQLFTHTFSKEQSRTEDEDSGSSRGAVVEDFLSVKVAPDTQLTPEILEERLQKYQYFKLEQLLHDLGQAKQPEGELVVCVEQEIKRLNEVYQQLDTHLLSPGTHTHTQHSPAANSLSQAPAEAAVSQERTLLLGVQQHTIAKRLEEMRERLASITAPKRTEPTPKTHPSPAPLTPSHSTLLPHSPPMPPRRDQV</sequence>
<evidence type="ECO:0000256" key="1">
    <source>
        <dbReference type="SAM" id="MobiDB-lite"/>
    </source>
</evidence>
<feature type="domain" description="TNFR-Cys" evidence="3">
    <location>
        <begin position="104"/>
        <end position="147"/>
    </location>
</feature>
<reference evidence="4 5" key="1">
    <citation type="submission" date="2024-09" db="EMBL/GenBank/DDBJ databases">
        <title>A chromosome-level genome assembly of Gray's grenadier anchovy, Coilia grayii.</title>
        <authorList>
            <person name="Fu Z."/>
        </authorList>
    </citation>
    <scope>NUCLEOTIDE SEQUENCE [LARGE SCALE GENOMIC DNA]</scope>
    <source>
        <strain evidence="4">G4</strain>
        <tissue evidence="4">Muscle</tissue>
    </source>
</reference>
<dbReference type="PANTHER" id="PTHR46104">
    <property type="entry name" value="GENE 9195-RELATED-RELATED"/>
    <property type="match status" value="1"/>
</dbReference>
<accession>A0ABD1JH41</accession>
<feature type="region of interest" description="Disordered" evidence="1">
    <location>
        <begin position="5485"/>
        <end position="5507"/>
    </location>
</feature>
<dbReference type="InterPro" id="IPR001368">
    <property type="entry name" value="TNFR/NGFR_Cys_rich_reg"/>
</dbReference>